<feature type="chain" id="PRO_5045224348" evidence="4">
    <location>
        <begin position="21"/>
        <end position="512"/>
    </location>
</feature>
<dbReference type="Gene3D" id="2.30.42.10">
    <property type="match status" value="1"/>
</dbReference>
<dbReference type="InterPro" id="IPR001940">
    <property type="entry name" value="Peptidase_S1C"/>
</dbReference>
<protein>
    <submittedName>
        <fullName evidence="5">Trypsin-like serine protease</fullName>
    </submittedName>
</protein>
<dbReference type="InterPro" id="IPR043504">
    <property type="entry name" value="Peptidase_S1_PA_chymotrypsin"/>
</dbReference>
<dbReference type="SUPFAM" id="SSF50494">
    <property type="entry name" value="Trypsin-like serine proteases"/>
    <property type="match status" value="1"/>
</dbReference>
<comment type="similarity">
    <text evidence="1">Belongs to the peptidase S1C family.</text>
</comment>
<evidence type="ECO:0000256" key="4">
    <source>
        <dbReference type="SAM" id="SignalP"/>
    </source>
</evidence>
<proteinExistence type="inferred from homology"/>
<sequence length="512" mass="55886">MIKITIACSLIACLMLSACAQTASREGQRTTFMEGTTDGTNPVSDVLENALGAVVTVAVYKTMPVNRQLGFRGQDSEFSKVAYQKALDLLDADGSGSGFLVEKNGVKYVITNAHVVETASTEPESLYIFTFDREKYEVRVLGGDSFYDIAVLEILDPLKENVNALAFATEEPRIGEKVFAIGNPGGDYPYTVTDGIISAKNRVRGGLTGKFGFLQTTATVIWGNSGGPLINERGEVVGINSQIAFTDAPDGEPLWLSQINFALEATLSNRLVDDILNNDGRVARAYLGLEISQRYQTVSNRAGHGLRKIDNQPVISNVLPRSPASFCCEELVGSTILAIAGEEVRSLEEALGVLEGLNAEESVSITYENDGRQQSATINAISLATQQLETIATHFLEQIEEIDVDYNAPFVSFTLDRDPFYQRQGKMYQKTPNSLNSPRKFAMVAAGVTDHSHEQMWLTSSLSDLGAVLKLAGMTGVLDFYVMDTGTADGDPSRLRRYFSNSEHILKNTLWY</sequence>
<name>A0ABX0HEM6_9BACT</name>
<dbReference type="PANTHER" id="PTHR43343:SF3">
    <property type="entry name" value="PROTEASE DO-LIKE 8, CHLOROPLASTIC"/>
    <property type="match status" value="1"/>
</dbReference>
<accession>A0ABX0HEM6</accession>
<keyword evidence="6" id="KW-1185">Reference proteome</keyword>
<evidence type="ECO:0000313" key="5">
    <source>
        <dbReference type="EMBL" id="NHE58982.1"/>
    </source>
</evidence>
<keyword evidence="4" id="KW-0732">Signal</keyword>
<dbReference type="RefSeq" id="WP_166149895.1">
    <property type="nucleotide sequence ID" value="NZ_JAANYN010000009.1"/>
</dbReference>
<dbReference type="SUPFAM" id="SSF50156">
    <property type="entry name" value="PDZ domain-like"/>
    <property type="match status" value="1"/>
</dbReference>
<gene>
    <name evidence="5" type="ORF">G9Q97_19420</name>
</gene>
<keyword evidence="3" id="KW-0378">Hydrolase</keyword>
<dbReference type="Pfam" id="PF13365">
    <property type="entry name" value="Trypsin_2"/>
    <property type="match status" value="1"/>
</dbReference>
<evidence type="ECO:0000256" key="1">
    <source>
        <dbReference type="ARBA" id="ARBA00010541"/>
    </source>
</evidence>
<feature type="signal peptide" evidence="4">
    <location>
        <begin position="1"/>
        <end position="20"/>
    </location>
</feature>
<evidence type="ECO:0000256" key="2">
    <source>
        <dbReference type="ARBA" id="ARBA00022670"/>
    </source>
</evidence>
<keyword evidence="2" id="KW-0645">Protease</keyword>
<evidence type="ECO:0000313" key="6">
    <source>
        <dbReference type="Proteomes" id="UP000649799"/>
    </source>
</evidence>
<dbReference type="EMBL" id="JAANYN010000009">
    <property type="protein sequence ID" value="NHE58982.1"/>
    <property type="molecule type" value="Genomic_DNA"/>
</dbReference>
<organism evidence="5 6">
    <name type="scientific">Cyclobacterium plantarum</name>
    <dbReference type="NCBI Taxonomy" id="2716263"/>
    <lineage>
        <taxon>Bacteria</taxon>
        <taxon>Pseudomonadati</taxon>
        <taxon>Bacteroidota</taxon>
        <taxon>Cytophagia</taxon>
        <taxon>Cytophagales</taxon>
        <taxon>Cyclobacteriaceae</taxon>
        <taxon>Cyclobacterium</taxon>
    </lineage>
</organism>
<comment type="caution">
    <text evidence="5">The sequence shown here is derived from an EMBL/GenBank/DDBJ whole genome shotgun (WGS) entry which is preliminary data.</text>
</comment>
<dbReference type="PANTHER" id="PTHR43343">
    <property type="entry name" value="PEPTIDASE S12"/>
    <property type="match status" value="1"/>
</dbReference>
<dbReference type="InterPro" id="IPR036034">
    <property type="entry name" value="PDZ_sf"/>
</dbReference>
<dbReference type="InterPro" id="IPR051201">
    <property type="entry name" value="Chloro_Bact_Ser_Proteases"/>
</dbReference>
<dbReference type="Proteomes" id="UP000649799">
    <property type="component" value="Unassembled WGS sequence"/>
</dbReference>
<dbReference type="PROSITE" id="PS51257">
    <property type="entry name" value="PROKAR_LIPOPROTEIN"/>
    <property type="match status" value="1"/>
</dbReference>
<dbReference type="Gene3D" id="2.40.10.10">
    <property type="entry name" value="Trypsin-like serine proteases"/>
    <property type="match status" value="2"/>
</dbReference>
<evidence type="ECO:0000256" key="3">
    <source>
        <dbReference type="ARBA" id="ARBA00022801"/>
    </source>
</evidence>
<reference evidence="5 6" key="1">
    <citation type="submission" date="2020-03" db="EMBL/GenBank/DDBJ databases">
        <title>Cyclobacterium plantarum sp. nov., a marine bacterium isolated from a coastal-marine wetland.</title>
        <authorList>
            <person name="Sanchez-Porro C."/>
            <person name="Ventosa A."/>
            <person name="Amoozegar M."/>
        </authorList>
    </citation>
    <scope>NUCLEOTIDE SEQUENCE [LARGE SCALE GENOMIC DNA]</scope>
    <source>
        <strain evidence="5 6">GBPx2</strain>
    </source>
</reference>
<dbReference type="InterPro" id="IPR009003">
    <property type="entry name" value="Peptidase_S1_PA"/>
</dbReference>
<dbReference type="PRINTS" id="PR00834">
    <property type="entry name" value="PROTEASES2C"/>
</dbReference>